<comment type="caution">
    <text evidence="1">The sequence shown here is derived from an EMBL/GenBank/DDBJ whole genome shotgun (WGS) entry which is preliminary data.</text>
</comment>
<dbReference type="GeneID" id="94828523"/>
<evidence type="ECO:0000313" key="1">
    <source>
        <dbReference type="EMBL" id="OHT01007.1"/>
    </source>
</evidence>
<proteinExistence type="predicted"/>
<dbReference type="SUPFAM" id="SSF48371">
    <property type="entry name" value="ARM repeat"/>
    <property type="match status" value="1"/>
</dbReference>
<reference evidence="1" key="1">
    <citation type="submission" date="2016-10" db="EMBL/GenBank/DDBJ databases">
        <authorList>
            <person name="Benchimol M."/>
            <person name="Almeida L.G."/>
            <person name="Vasconcelos A.T."/>
            <person name="Perreira-Neves A."/>
            <person name="Rosa I.A."/>
            <person name="Tasca T."/>
            <person name="Bogo M.R."/>
            <person name="de Souza W."/>
        </authorList>
    </citation>
    <scope>NUCLEOTIDE SEQUENCE [LARGE SCALE GENOMIC DNA]</scope>
    <source>
        <strain evidence="1">K</strain>
    </source>
</reference>
<protein>
    <submittedName>
        <fullName evidence="1">Uncharacterized protein</fullName>
    </submittedName>
</protein>
<dbReference type="Proteomes" id="UP000179807">
    <property type="component" value="Unassembled WGS sequence"/>
</dbReference>
<accession>A0A1J4JPC6</accession>
<keyword evidence="2" id="KW-1185">Reference proteome</keyword>
<dbReference type="InterPro" id="IPR011989">
    <property type="entry name" value="ARM-like"/>
</dbReference>
<dbReference type="VEuPathDB" id="TrichDB:TRFO_07671"/>
<organism evidence="1 2">
    <name type="scientific">Tritrichomonas foetus</name>
    <dbReference type="NCBI Taxonomy" id="1144522"/>
    <lineage>
        <taxon>Eukaryota</taxon>
        <taxon>Metamonada</taxon>
        <taxon>Parabasalia</taxon>
        <taxon>Tritrichomonadida</taxon>
        <taxon>Tritrichomonadidae</taxon>
        <taxon>Tritrichomonas</taxon>
    </lineage>
</organism>
<dbReference type="InterPro" id="IPR016024">
    <property type="entry name" value="ARM-type_fold"/>
</dbReference>
<name>A0A1J4JPC6_9EUKA</name>
<gene>
    <name evidence="1" type="ORF">TRFO_07671</name>
</gene>
<dbReference type="Gene3D" id="1.25.10.10">
    <property type="entry name" value="Leucine-rich Repeat Variant"/>
    <property type="match status" value="1"/>
</dbReference>
<dbReference type="EMBL" id="MLAK01000927">
    <property type="protein sequence ID" value="OHT01007.1"/>
    <property type="molecule type" value="Genomic_DNA"/>
</dbReference>
<sequence length="494" mass="54783">MLTIMRSTEFSNCSCFLLQIVPTLIHMMNISINSSGLSETTTGSSSFLSSSVDFSKARCAGMSCLITFVGYMPNHMQEFATNPIFEFLAQRRGGVQLYTIEACDSISDACEGFKTLGIPIFEVLSFVMPKLSSCERKEMAISILTMAAEIVSVFGCKIREDILRILVSTINQILAVPPIGLLKTQHSTFIDQQVQTPLFYLISNIIDTISPKSLDLISSFFPSIIPYLNSSSPLMRGYAILTAAHICKCCNYSSSTVPSLKNSLNMNLFISLGNSSEDEGHSENGINAFHLISEAAFDLVSRCQNVDARRLAAKAFVYLIQADKSQFLDKFDVLVPFSTEMIEYCGYTGLWCAIAMQYDMLLDNTAAVEAVINELPNGTDEVSFDAEFAVFLKNINTTKSFNNNFNSGIDESVEIEMNQDFNASLEEKLPEVAVSLFSASERIYNETRHEVKIMLATIISGIDQESLEIYAGSNEGKIVKIQRRVQMLRMQSCM</sequence>
<dbReference type="AlphaFoldDB" id="A0A1J4JPC6"/>
<dbReference type="RefSeq" id="XP_068354143.1">
    <property type="nucleotide sequence ID" value="XM_068493819.1"/>
</dbReference>
<evidence type="ECO:0000313" key="2">
    <source>
        <dbReference type="Proteomes" id="UP000179807"/>
    </source>
</evidence>